<dbReference type="SUPFAM" id="SSF53474">
    <property type="entry name" value="alpha/beta-Hydrolases"/>
    <property type="match status" value="1"/>
</dbReference>
<proteinExistence type="predicted"/>
<dbReference type="Pfam" id="PF12715">
    <property type="entry name" value="Abhydrolase_7"/>
    <property type="match status" value="1"/>
</dbReference>
<dbReference type="PANTHER" id="PTHR47381">
    <property type="entry name" value="ALPHA/BETA-HYDROLASES SUPERFAMILY PROTEIN"/>
    <property type="match status" value="1"/>
</dbReference>
<evidence type="ECO:0000313" key="1">
    <source>
        <dbReference type="EMBL" id="KHF40228.1"/>
    </source>
</evidence>
<organism evidence="1 2">
    <name type="scientific">Halalkalibacter okhensis</name>
    <dbReference type="NCBI Taxonomy" id="333138"/>
    <lineage>
        <taxon>Bacteria</taxon>
        <taxon>Bacillati</taxon>
        <taxon>Bacillota</taxon>
        <taxon>Bacilli</taxon>
        <taxon>Bacillales</taxon>
        <taxon>Bacillaceae</taxon>
        <taxon>Halalkalibacter</taxon>
    </lineage>
</organism>
<gene>
    <name evidence="1" type="ORF">LQ50_10830</name>
</gene>
<dbReference type="AlphaFoldDB" id="A0A0B0ICC5"/>
<reference evidence="1 2" key="1">
    <citation type="submission" date="2014-09" db="EMBL/GenBank/DDBJ databases">
        <title>Genome sequencing and annotation of Bacillus Okhensis strain Kh10-101T.</title>
        <authorList>
            <person name="Prakash J.S."/>
        </authorList>
    </citation>
    <scope>NUCLEOTIDE SEQUENCE [LARGE SCALE GENOMIC DNA]</scope>
    <source>
        <strain evidence="2">Kh10-101T</strain>
    </source>
</reference>
<dbReference type="ESTHER" id="9baci-a0a0b0icc5">
    <property type="family name" value="Abhydrolase_7"/>
</dbReference>
<dbReference type="EMBL" id="JRJU01000011">
    <property type="protein sequence ID" value="KHF40228.1"/>
    <property type="molecule type" value="Genomic_DNA"/>
</dbReference>
<dbReference type="InterPro" id="IPR029058">
    <property type="entry name" value="AB_hydrolase_fold"/>
</dbReference>
<accession>A0A0B0ICC5</accession>
<dbReference type="STRING" id="333138.LQ50_10830"/>
<comment type="caution">
    <text evidence="1">The sequence shown here is derived from an EMBL/GenBank/DDBJ whole genome shotgun (WGS) entry which is preliminary data.</text>
</comment>
<evidence type="ECO:0000313" key="2">
    <source>
        <dbReference type="Proteomes" id="UP000030832"/>
    </source>
</evidence>
<name>A0A0B0ICC5_9BACI</name>
<dbReference type="PANTHER" id="PTHR47381:SF3">
    <property type="entry name" value="ALPHA_BETA-HYDROLASES SUPERFAMILY PROTEIN"/>
    <property type="match status" value="1"/>
</dbReference>
<evidence type="ECO:0008006" key="3">
    <source>
        <dbReference type="Google" id="ProtNLM"/>
    </source>
</evidence>
<dbReference type="InterPro" id="IPR025890">
    <property type="entry name" value="Abhydrolase_bac"/>
</dbReference>
<dbReference type="Gene3D" id="3.40.50.1820">
    <property type="entry name" value="alpha/beta hydrolase"/>
    <property type="match status" value="1"/>
</dbReference>
<protein>
    <recommendedName>
        <fullName evidence="3">Dienelactone hydrolase</fullName>
    </recommendedName>
</protein>
<dbReference type="eggNOG" id="COG0412">
    <property type="taxonomic scope" value="Bacteria"/>
</dbReference>
<sequence>MWSPNPFLQKLYEDTVQTHVVDTRRNREHIKDFLIEALGDFTSLEGELQPQIIERVEYDTYERIRLEMQTCQSLKMPVYVLIPKMRSASPLPAVLAIHGHGYGSKEVVGLYPGGLPNLGVPGIHKNFAIELVQRGVIVVAPELLGFGDRKLAATDSTTDNSCFELASQLLLHGKTLAGLRVYECTRVLDYLNGLPDIDNDKIGCMGFSGGGLIAAFTSAIDERIKATVISGYANTFKDSIMARRHCLDNYLPGILQNAELPDLIGLIAPRSLCIESGINDHLFPFHGVQEAVHKLKKIYKSQNAKDAFTYDVFEGGHEVSGSKSFNWLVSALIQNED</sequence>
<dbReference type="Proteomes" id="UP000030832">
    <property type="component" value="Unassembled WGS sequence"/>
</dbReference>
<dbReference type="OrthoDB" id="8183145at2"/>
<dbReference type="RefSeq" id="WP_034628798.1">
    <property type="nucleotide sequence ID" value="NZ_JRJU01000011.1"/>
</dbReference>
<keyword evidence="2" id="KW-1185">Reference proteome</keyword>